<sequence>MKSPDCLPQPYLPPPTPPTHPPNLPPPPSPFSLSLFFPLLFHLINLNTITPPPLFALHYTPPPSIFPSLPPPPLPSITPPLFFYFFSPPPFFLPPSPCPFYLFFLNYTFFFLFFGPPGPSRNPKTPPRNSSLLLPFLTTHFHCKTTPPPPPPPPLPPHFLCNPPPPHKFFPPDHYTIHFIIPFFFPFFSGPLFPVLPSAAFAAVPEISTPTARAPPPALAPPPCVPPPVGIPFLFLTFFVDCVPTVPGGGKLRPLLLVRNPNNKNIQRPKYKTLQSLHSPPTYIPPPLLFFWIFLWKPTCAPKSTSRAGSLAEPFSSSISIFSRVLGSSCPVSRPLRFSFLLGLFIPLNFKPQSLSFLPFVHLLFCLSFLVFVFVLLAPYTGSPICVPLGCRPCTLSPSFPPFFVSSFLFQPALPQNFPLPNPPPIPSRRFPPKAPHHAPPPRPTPNPPTTPPPHSPPPFSCPPIPKTPPFAPHLYPTHTSHSNKTPTTLSIIAL</sequence>
<evidence type="ECO:0000313" key="2">
    <source>
        <dbReference type="Proteomes" id="UP001165960"/>
    </source>
</evidence>
<accession>A0ACC2RJE6</accession>
<comment type="caution">
    <text evidence="1">The sequence shown here is derived from an EMBL/GenBank/DDBJ whole genome shotgun (WGS) entry which is preliminary data.</text>
</comment>
<keyword evidence="2" id="KW-1185">Reference proteome</keyword>
<name>A0ACC2RJE6_9FUNG</name>
<reference evidence="1" key="1">
    <citation type="submission" date="2022-04" db="EMBL/GenBank/DDBJ databases">
        <title>Genome of the entomopathogenic fungus Entomophthora muscae.</title>
        <authorList>
            <person name="Elya C."/>
            <person name="Lovett B.R."/>
            <person name="Lee E."/>
            <person name="Macias A.M."/>
            <person name="Hajek A.E."/>
            <person name="De Bivort B.L."/>
            <person name="Kasson M.T."/>
            <person name="De Fine Licht H.H."/>
            <person name="Stajich J.E."/>
        </authorList>
    </citation>
    <scope>NUCLEOTIDE SEQUENCE</scope>
    <source>
        <strain evidence="1">Berkeley</strain>
    </source>
</reference>
<organism evidence="1 2">
    <name type="scientific">Entomophthora muscae</name>
    <dbReference type="NCBI Taxonomy" id="34485"/>
    <lineage>
        <taxon>Eukaryota</taxon>
        <taxon>Fungi</taxon>
        <taxon>Fungi incertae sedis</taxon>
        <taxon>Zoopagomycota</taxon>
        <taxon>Entomophthoromycotina</taxon>
        <taxon>Entomophthoromycetes</taxon>
        <taxon>Entomophthorales</taxon>
        <taxon>Entomophthoraceae</taxon>
        <taxon>Entomophthora</taxon>
    </lineage>
</organism>
<dbReference type="Proteomes" id="UP001165960">
    <property type="component" value="Unassembled WGS sequence"/>
</dbReference>
<gene>
    <name evidence="1" type="ORF">DSO57_1017143</name>
</gene>
<evidence type="ECO:0000313" key="1">
    <source>
        <dbReference type="EMBL" id="KAJ9050151.1"/>
    </source>
</evidence>
<dbReference type="EMBL" id="QTSX02007171">
    <property type="protein sequence ID" value="KAJ9050151.1"/>
    <property type="molecule type" value="Genomic_DNA"/>
</dbReference>
<protein>
    <submittedName>
        <fullName evidence="1">Uncharacterized protein</fullName>
    </submittedName>
</protein>
<proteinExistence type="predicted"/>